<evidence type="ECO:0000313" key="2">
    <source>
        <dbReference type="Proteomes" id="UP001202289"/>
    </source>
</evidence>
<evidence type="ECO:0000313" key="1">
    <source>
        <dbReference type="EMBL" id="MCM3736429.1"/>
    </source>
</evidence>
<comment type="caution">
    <text evidence="1">The sequence shown here is derived from an EMBL/GenBank/DDBJ whole genome shotgun (WGS) entry which is preliminary data.</text>
</comment>
<keyword evidence="2" id="KW-1185">Reference proteome</keyword>
<gene>
    <name evidence="1" type="ORF">M3215_11495</name>
</gene>
<dbReference type="Proteomes" id="UP001202289">
    <property type="component" value="Unassembled WGS sequence"/>
</dbReference>
<accession>A0ACC6A779</accession>
<name>A0ACC6A779_9BACI</name>
<protein>
    <submittedName>
        <fullName evidence="1">Uncharacterized protein</fullName>
    </submittedName>
</protein>
<proteinExistence type="predicted"/>
<sequence length="138" mass="16218">MKLTKEERTKLTYKIGDIIEQKCRRCYYNRSADECFSINVCKACPTGEELRQLGRYFDSGHRDHRGPKKDIPAGLTPEKVRQMNEQGIPDKDISIMFDRSGSYVSKLKRQWQKEGLWAGTTKTLNWRERNAKRNDRCN</sequence>
<dbReference type="EMBL" id="JAMBOP010000012">
    <property type="protein sequence ID" value="MCM3736429.1"/>
    <property type="molecule type" value="Genomic_DNA"/>
</dbReference>
<organism evidence="1 2">
    <name type="scientific">Bacillus cytotoxicus</name>
    <dbReference type="NCBI Taxonomy" id="580165"/>
    <lineage>
        <taxon>Bacteria</taxon>
        <taxon>Bacillati</taxon>
        <taxon>Bacillota</taxon>
        <taxon>Bacilli</taxon>
        <taxon>Bacillales</taxon>
        <taxon>Bacillaceae</taxon>
        <taxon>Bacillus</taxon>
        <taxon>Bacillus cereus group</taxon>
    </lineage>
</organism>
<reference evidence="1" key="1">
    <citation type="submission" date="2022-05" db="EMBL/GenBank/DDBJ databases">
        <title>Comparative Genomics of Spacecraft Associated Microbes.</title>
        <authorList>
            <person name="Tran M.T."/>
            <person name="Wright A."/>
            <person name="Seuylemezian A."/>
            <person name="Eisen J."/>
            <person name="Coil D."/>
        </authorList>
    </citation>
    <scope>NUCLEOTIDE SEQUENCE</scope>
    <source>
        <strain evidence="1">FAIRING 10M-2.2</strain>
    </source>
</reference>